<dbReference type="AlphaFoldDB" id="A0A2J7R6N7"/>
<dbReference type="Proteomes" id="UP000235965">
    <property type="component" value="Unassembled WGS sequence"/>
</dbReference>
<name>A0A2J7R6N7_9NEOP</name>
<gene>
    <name evidence="2" type="ORF">B7P43_G15883</name>
</gene>
<sequence>MGSMGLRTKNYCAGEGQQKFSSQSFNLVCSMGPALRARVAWSNNRTGNKPADCVDSQCKVLADKTNSNNLMALRRRRNMAIPQPNLSSQQKTCVYKLGNNAETPDLPPQERLALYNFEVDENEPLPKKKSKYRRKVRRRKKVDLSDTLYDKYTQAVTVKKHLKSGEKWAVLQKKQASSPVTCHEKITMENKGNILVADPNFTNVTHHDFDSQHNMAEESKENVSVAYAHNGSMTYLDSDSQMRTATENTDGTVADRAYTCQKISVIQNKPTTMMTGNKEIAGVAGSHLSICKSLAEGSEPSCSVSESAPSQVSSSCRQSLLFSPIERCPLRQNTFMTVRWSGRSQGTRGIQSVDDFTVDNYFGFDEESEDDLHLSLSPVKMAPESKPVSSVPFAVSSTPNLKPTFTRPEAMSMNLMQSRAQTAALVSLHSTTASEHSLASDVEPPDIHDPSPPALFEDKSDPVTHFMKQPRRSYERPMRSRRESHSEEESLREDETCNRKRSKRSKKATAEEKIMKKWAANVSAQFDEIENFELYVE</sequence>
<keyword evidence="3" id="KW-1185">Reference proteome</keyword>
<dbReference type="InParanoid" id="A0A2J7R6N7"/>
<feature type="compositionally biased region" description="Polar residues" evidence="1">
    <location>
        <begin position="428"/>
        <end position="437"/>
    </location>
</feature>
<accession>A0A2J7R6N7</accession>
<feature type="compositionally biased region" description="Basic and acidic residues" evidence="1">
    <location>
        <begin position="472"/>
        <end position="498"/>
    </location>
</feature>
<comment type="caution">
    <text evidence="2">The sequence shown here is derived from an EMBL/GenBank/DDBJ whole genome shotgun (WGS) entry which is preliminary data.</text>
</comment>
<organism evidence="2 3">
    <name type="scientific">Cryptotermes secundus</name>
    <dbReference type="NCBI Taxonomy" id="105785"/>
    <lineage>
        <taxon>Eukaryota</taxon>
        <taxon>Metazoa</taxon>
        <taxon>Ecdysozoa</taxon>
        <taxon>Arthropoda</taxon>
        <taxon>Hexapoda</taxon>
        <taxon>Insecta</taxon>
        <taxon>Pterygota</taxon>
        <taxon>Neoptera</taxon>
        <taxon>Polyneoptera</taxon>
        <taxon>Dictyoptera</taxon>
        <taxon>Blattodea</taxon>
        <taxon>Blattoidea</taxon>
        <taxon>Termitoidae</taxon>
        <taxon>Kalotermitidae</taxon>
        <taxon>Cryptotermitinae</taxon>
        <taxon>Cryptotermes</taxon>
    </lineage>
</organism>
<reference evidence="2 3" key="1">
    <citation type="submission" date="2017-12" db="EMBL/GenBank/DDBJ databases">
        <title>Hemimetabolous genomes reveal molecular basis of termite eusociality.</title>
        <authorList>
            <person name="Harrison M.C."/>
            <person name="Jongepier E."/>
            <person name="Robertson H.M."/>
            <person name="Arning N."/>
            <person name="Bitard-Feildel T."/>
            <person name="Chao H."/>
            <person name="Childers C.P."/>
            <person name="Dinh H."/>
            <person name="Doddapaneni H."/>
            <person name="Dugan S."/>
            <person name="Gowin J."/>
            <person name="Greiner C."/>
            <person name="Han Y."/>
            <person name="Hu H."/>
            <person name="Hughes D.S.T."/>
            <person name="Huylmans A.-K."/>
            <person name="Kemena C."/>
            <person name="Kremer L.P.M."/>
            <person name="Lee S.L."/>
            <person name="Lopez-Ezquerra A."/>
            <person name="Mallet L."/>
            <person name="Monroy-Kuhn J.M."/>
            <person name="Moser A."/>
            <person name="Murali S.C."/>
            <person name="Muzny D.M."/>
            <person name="Otani S."/>
            <person name="Piulachs M.-D."/>
            <person name="Poelchau M."/>
            <person name="Qu J."/>
            <person name="Schaub F."/>
            <person name="Wada-Katsumata A."/>
            <person name="Worley K.C."/>
            <person name="Xie Q."/>
            <person name="Ylla G."/>
            <person name="Poulsen M."/>
            <person name="Gibbs R.A."/>
            <person name="Schal C."/>
            <person name="Richards S."/>
            <person name="Belles X."/>
            <person name="Korb J."/>
            <person name="Bornberg-Bauer E."/>
        </authorList>
    </citation>
    <scope>NUCLEOTIDE SEQUENCE [LARGE SCALE GENOMIC DNA]</scope>
    <source>
        <tissue evidence="2">Whole body</tissue>
    </source>
</reference>
<feature type="region of interest" description="Disordered" evidence="1">
    <location>
        <begin position="426"/>
        <end position="511"/>
    </location>
</feature>
<dbReference type="OrthoDB" id="10575768at2759"/>
<evidence type="ECO:0000313" key="3">
    <source>
        <dbReference type="Proteomes" id="UP000235965"/>
    </source>
</evidence>
<evidence type="ECO:0000313" key="2">
    <source>
        <dbReference type="EMBL" id="PNF36498.1"/>
    </source>
</evidence>
<evidence type="ECO:0000256" key="1">
    <source>
        <dbReference type="SAM" id="MobiDB-lite"/>
    </source>
</evidence>
<protein>
    <submittedName>
        <fullName evidence="2">Uncharacterized protein</fullName>
    </submittedName>
</protein>
<dbReference type="EMBL" id="NEVH01006756">
    <property type="protein sequence ID" value="PNF36498.1"/>
    <property type="molecule type" value="Genomic_DNA"/>
</dbReference>
<proteinExistence type="predicted"/>